<evidence type="ECO:0000313" key="10">
    <source>
        <dbReference type="EMBL" id="MFD1321963.1"/>
    </source>
</evidence>
<evidence type="ECO:0000256" key="5">
    <source>
        <dbReference type="ARBA" id="ARBA00023163"/>
    </source>
</evidence>
<dbReference type="Gene3D" id="1.10.1740.10">
    <property type="match status" value="1"/>
</dbReference>
<dbReference type="Pfam" id="PF04542">
    <property type="entry name" value="Sigma70_r2"/>
    <property type="match status" value="1"/>
</dbReference>
<dbReference type="PANTHER" id="PTHR43133:SF52">
    <property type="entry name" value="ECF RNA POLYMERASE SIGMA FACTOR SIGL"/>
    <property type="match status" value="1"/>
</dbReference>
<feature type="domain" description="RNA polymerase sigma-70 region 4" evidence="9">
    <location>
        <begin position="117"/>
        <end position="162"/>
    </location>
</feature>
<keyword evidence="3 6" id="KW-0731">Sigma factor</keyword>
<dbReference type="RefSeq" id="WP_377570400.1">
    <property type="nucleotide sequence ID" value="NZ_JBHTMP010000016.1"/>
</dbReference>
<dbReference type="EMBL" id="JBHTMP010000016">
    <property type="protein sequence ID" value="MFD1321963.1"/>
    <property type="molecule type" value="Genomic_DNA"/>
</dbReference>
<dbReference type="SUPFAM" id="SSF88946">
    <property type="entry name" value="Sigma2 domain of RNA polymerase sigma factors"/>
    <property type="match status" value="1"/>
</dbReference>
<feature type="region of interest" description="Disordered" evidence="7">
    <location>
        <begin position="171"/>
        <end position="198"/>
    </location>
</feature>
<dbReference type="InterPro" id="IPR007630">
    <property type="entry name" value="RNA_pol_sigma70_r4"/>
</dbReference>
<evidence type="ECO:0000256" key="3">
    <source>
        <dbReference type="ARBA" id="ARBA00023082"/>
    </source>
</evidence>
<dbReference type="InterPro" id="IPR013324">
    <property type="entry name" value="RNA_pol_sigma_r3/r4-like"/>
</dbReference>
<dbReference type="Pfam" id="PF04545">
    <property type="entry name" value="Sigma70_r4"/>
    <property type="match status" value="1"/>
</dbReference>
<dbReference type="PROSITE" id="PS01063">
    <property type="entry name" value="SIGMA70_ECF"/>
    <property type="match status" value="1"/>
</dbReference>
<evidence type="ECO:0000259" key="9">
    <source>
        <dbReference type="Pfam" id="PF04545"/>
    </source>
</evidence>
<evidence type="ECO:0000259" key="8">
    <source>
        <dbReference type="Pfam" id="PF04542"/>
    </source>
</evidence>
<accession>A0ABW3YBW8</accession>
<keyword evidence="2 6" id="KW-0805">Transcription regulation</keyword>
<dbReference type="InterPro" id="IPR036388">
    <property type="entry name" value="WH-like_DNA-bd_sf"/>
</dbReference>
<evidence type="ECO:0000256" key="2">
    <source>
        <dbReference type="ARBA" id="ARBA00023015"/>
    </source>
</evidence>
<dbReference type="InterPro" id="IPR039425">
    <property type="entry name" value="RNA_pol_sigma-70-like"/>
</dbReference>
<feature type="domain" description="RNA polymerase sigma-70 region 2" evidence="8">
    <location>
        <begin position="16"/>
        <end position="84"/>
    </location>
</feature>
<protein>
    <recommendedName>
        <fullName evidence="6">RNA polymerase sigma factor</fullName>
    </recommendedName>
</protein>
<evidence type="ECO:0000256" key="6">
    <source>
        <dbReference type="RuleBase" id="RU000716"/>
    </source>
</evidence>
<dbReference type="InterPro" id="IPR014284">
    <property type="entry name" value="RNA_pol_sigma-70_dom"/>
</dbReference>
<dbReference type="Proteomes" id="UP001597260">
    <property type="component" value="Unassembled WGS sequence"/>
</dbReference>
<proteinExistence type="inferred from homology"/>
<keyword evidence="5 6" id="KW-0804">Transcription</keyword>
<sequence length="198" mass="22574">MVESLEDERVQTLERLYRKNFAPLLAYVHKLTLGDIAKAEDIVQETMMRAWQNMDELGLTHETARPWLFTVARRIVIDQLRAKAARPTEVRSEFLEFWPVTEDEIDRTLDALDVHYALAHLPAHHRDVLIYLYLRERTTEETAALMGIPQGTVKSRAHHALRTARRVMTHGRPVGGDRCQASRSCPPATSLVDAANPA</sequence>
<dbReference type="Gene3D" id="1.10.10.10">
    <property type="entry name" value="Winged helix-like DNA-binding domain superfamily/Winged helix DNA-binding domain"/>
    <property type="match status" value="1"/>
</dbReference>
<reference evidence="11" key="1">
    <citation type="journal article" date="2019" name="Int. J. Syst. Evol. Microbiol.">
        <title>The Global Catalogue of Microorganisms (GCM) 10K type strain sequencing project: providing services to taxonomists for standard genome sequencing and annotation.</title>
        <authorList>
            <consortium name="The Broad Institute Genomics Platform"/>
            <consortium name="The Broad Institute Genome Sequencing Center for Infectious Disease"/>
            <person name="Wu L."/>
            <person name="Ma J."/>
        </authorList>
    </citation>
    <scope>NUCLEOTIDE SEQUENCE [LARGE SCALE GENOMIC DNA]</scope>
    <source>
        <strain evidence="11">JCM 31037</strain>
    </source>
</reference>
<dbReference type="PANTHER" id="PTHR43133">
    <property type="entry name" value="RNA POLYMERASE ECF-TYPE SIGMA FACTO"/>
    <property type="match status" value="1"/>
</dbReference>
<gene>
    <name evidence="10" type="ORF">ACFQ4H_12755</name>
</gene>
<keyword evidence="11" id="KW-1185">Reference proteome</keyword>
<dbReference type="InterPro" id="IPR000838">
    <property type="entry name" value="RNA_pol_sigma70_ECF_CS"/>
</dbReference>
<evidence type="ECO:0000256" key="7">
    <source>
        <dbReference type="SAM" id="MobiDB-lite"/>
    </source>
</evidence>
<keyword evidence="4 6" id="KW-0238">DNA-binding</keyword>
<comment type="similarity">
    <text evidence="1 6">Belongs to the sigma-70 factor family. ECF subfamily.</text>
</comment>
<dbReference type="InterPro" id="IPR007627">
    <property type="entry name" value="RNA_pol_sigma70_r2"/>
</dbReference>
<organism evidence="10 11">
    <name type="scientific">Micromonospora sonneratiae</name>
    <dbReference type="NCBI Taxonomy" id="1184706"/>
    <lineage>
        <taxon>Bacteria</taxon>
        <taxon>Bacillati</taxon>
        <taxon>Actinomycetota</taxon>
        <taxon>Actinomycetes</taxon>
        <taxon>Micromonosporales</taxon>
        <taxon>Micromonosporaceae</taxon>
        <taxon>Micromonospora</taxon>
    </lineage>
</organism>
<evidence type="ECO:0000256" key="4">
    <source>
        <dbReference type="ARBA" id="ARBA00023125"/>
    </source>
</evidence>
<dbReference type="NCBIfam" id="TIGR02937">
    <property type="entry name" value="sigma70-ECF"/>
    <property type="match status" value="1"/>
</dbReference>
<name>A0ABW3YBW8_9ACTN</name>
<evidence type="ECO:0000256" key="1">
    <source>
        <dbReference type="ARBA" id="ARBA00010641"/>
    </source>
</evidence>
<comment type="caution">
    <text evidence="10">The sequence shown here is derived from an EMBL/GenBank/DDBJ whole genome shotgun (WGS) entry which is preliminary data.</text>
</comment>
<evidence type="ECO:0000313" key="11">
    <source>
        <dbReference type="Proteomes" id="UP001597260"/>
    </source>
</evidence>
<dbReference type="SUPFAM" id="SSF88659">
    <property type="entry name" value="Sigma3 and sigma4 domains of RNA polymerase sigma factors"/>
    <property type="match status" value="1"/>
</dbReference>
<dbReference type="CDD" id="cd06171">
    <property type="entry name" value="Sigma70_r4"/>
    <property type="match status" value="1"/>
</dbReference>
<dbReference type="InterPro" id="IPR013325">
    <property type="entry name" value="RNA_pol_sigma_r2"/>
</dbReference>